<dbReference type="HOGENOM" id="CLU_008241_2_0_1"/>
<dbReference type="RefSeq" id="XP_013270936.1">
    <property type="nucleotide sequence ID" value="XM_013415482.1"/>
</dbReference>
<proteinExistence type="predicted"/>
<dbReference type="InterPro" id="IPR001138">
    <property type="entry name" value="Zn2Cys6_DnaBD"/>
</dbReference>
<dbReference type="InterPro" id="IPR036864">
    <property type="entry name" value="Zn2-C6_fun-type_DNA-bd_sf"/>
</dbReference>
<dbReference type="EMBL" id="KN847479">
    <property type="protein sequence ID" value="KIX03800.1"/>
    <property type="molecule type" value="Genomic_DNA"/>
</dbReference>
<keyword evidence="5" id="KW-0804">Transcription</keyword>
<organism evidence="9 10">
    <name type="scientific">Rhinocladiella mackenziei CBS 650.93</name>
    <dbReference type="NCBI Taxonomy" id="1442369"/>
    <lineage>
        <taxon>Eukaryota</taxon>
        <taxon>Fungi</taxon>
        <taxon>Dikarya</taxon>
        <taxon>Ascomycota</taxon>
        <taxon>Pezizomycotina</taxon>
        <taxon>Eurotiomycetes</taxon>
        <taxon>Chaetothyriomycetidae</taxon>
        <taxon>Chaetothyriales</taxon>
        <taxon>Herpotrichiellaceae</taxon>
        <taxon>Rhinocladiella</taxon>
    </lineage>
</organism>
<name>A0A0D2J460_9EURO</name>
<dbReference type="SUPFAM" id="SSF57701">
    <property type="entry name" value="Zn2/Cys6 DNA-binding domain"/>
    <property type="match status" value="1"/>
</dbReference>
<keyword evidence="3" id="KW-0805">Transcription regulation</keyword>
<evidence type="ECO:0000256" key="3">
    <source>
        <dbReference type="ARBA" id="ARBA00023015"/>
    </source>
</evidence>
<keyword evidence="4" id="KW-0238">DNA-binding</keyword>
<protein>
    <recommendedName>
        <fullName evidence="8">Zn(2)-C6 fungal-type domain-containing protein</fullName>
    </recommendedName>
</protein>
<dbReference type="PROSITE" id="PS50048">
    <property type="entry name" value="ZN2_CY6_FUNGAL_2"/>
    <property type="match status" value="1"/>
</dbReference>
<dbReference type="Pfam" id="PF04082">
    <property type="entry name" value="Fungal_trans"/>
    <property type="match status" value="1"/>
</dbReference>
<dbReference type="PANTHER" id="PTHR47338">
    <property type="entry name" value="ZN(II)2CYS6 TRANSCRIPTION FACTOR (EUROFUNG)-RELATED"/>
    <property type="match status" value="1"/>
</dbReference>
<feature type="domain" description="Zn(2)-C6 fungal-type" evidence="8">
    <location>
        <begin position="33"/>
        <end position="61"/>
    </location>
</feature>
<evidence type="ECO:0000256" key="5">
    <source>
        <dbReference type="ARBA" id="ARBA00023163"/>
    </source>
</evidence>
<dbReference type="Pfam" id="PF00172">
    <property type="entry name" value="Zn_clus"/>
    <property type="match status" value="1"/>
</dbReference>
<dbReference type="SMART" id="SM00066">
    <property type="entry name" value="GAL4"/>
    <property type="match status" value="1"/>
</dbReference>
<keyword evidence="10" id="KW-1185">Reference proteome</keyword>
<dbReference type="PROSITE" id="PS00463">
    <property type="entry name" value="ZN2_CY6_FUNGAL_1"/>
    <property type="match status" value="1"/>
</dbReference>
<dbReference type="GO" id="GO:0006351">
    <property type="term" value="P:DNA-templated transcription"/>
    <property type="evidence" value="ECO:0007669"/>
    <property type="project" value="InterPro"/>
</dbReference>
<reference evidence="9 10" key="1">
    <citation type="submission" date="2015-01" db="EMBL/GenBank/DDBJ databases">
        <title>The Genome Sequence of Rhinocladiella mackenzie CBS 650.93.</title>
        <authorList>
            <consortium name="The Broad Institute Genomics Platform"/>
            <person name="Cuomo C."/>
            <person name="de Hoog S."/>
            <person name="Gorbushina A."/>
            <person name="Stielow B."/>
            <person name="Teixiera M."/>
            <person name="Abouelleil A."/>
            <person name="Chapman S.B."/>
            <person name="Priest M."/>
            <person name="Young S.K."/>
            <person name="Wortman J."/>
            <person name="Nusbaum C."/>
            <person name="Birren B."/>
        </authorList>
    </citation>
    <scope>NUCLEOTIDE SEQUENCE [LARGE SCALE GENOMIC DNA]</scope>
    <source>
        <strain evidence="9 10">CBS 650.93</strain>
    </source>
</reference>
<dbReference type="SMART" id="SM00906">
    <property type="entry name" value="Fungal_trans"/>
    <property type="match status" value="1"/>
</dbReference>
<feature type="region of interest" description="Disordered" evidence="7">
    <location>
        <begin position="1"/>
        <end position="26"/>
    </location>
</feature>
<keyword evidence="2" id="KW-0479">Metal-binding</keyword>
<evidence type="ECO:0000313" key="9">
    <source>
        <dbReference type="EMBL" id="KIX03800.1"/>
    </source>
</evidence>
<dbReference type="GO" id="GO:0005634">
    <property type="term" value="C:nucleus"/>
    <property type="evidence" value="ECO:0007669"/>
    <property type="project" value="UniProtKB-SubCell"/>
</dbReference>
<dbReference type="PANTHER" id="PTHR47338:SF7">
    <property type="entry name" value="ZN(II)2CYS6 TRANSCRIPTION FACTOR (EUROFUNG)"/>
    <property type="match status" value="1"/>
</dbReference>
<dbReference type="InterPro" id="IPR007219">
    <property type="entry name" value="XnlR_reg_dom"/>
</dbReference>
<evidence type="ECO:0000256" key="2">
    <source>
        <dbReference type="ARBA" id="ARBA00022723"/>
    </source>
</evidence>
<dbReference type="VEuPathDB" id="FungiDB:Z518_07353"/>
<dbReference type="Proteomes" id="UP000053617">
    <property type="component" value="Unassembled WGS sequence"/>
</dbReference>
<keyword evidence="6" id="KW-0539">Nucleus</keyword>
<dbReference type="AlphaFoldDB" id="A0A0D2J460"/>
<dbReference type="OrthoDB" id="2563500at2759"/>
<dbReference type="GeneID" id="25295424"/>
<gene>
    <name evidence="9" type="ORF">Z518_07353</name>
</gene>
<dbReference type="CDD" id="cd00067">
    <property type="entry name" value="GAL4"/>
    <property type="match status" value="1"/>
</dbReference>
<comment type="subcellular location">
    <subcellularLocation>
        <location evidence="1">Nucleus</location>
    </subcellularLocation>
</comment>
<dbReference type="Gene3D" id="4.10.240.10">
    <property type="entry name" value="Zn(2)-C6 fungal-type DNA-binding domain"/>
    <property type="match status" value="1"/>
</dbReference>
<dbReference type="InterPro" id="IPR050815">
    <property type="entry name" value="TF_fung"/>
</dbReference>
<dbReference type="CDD" id="cd12148">
    <property type="entry name" value="fungal_TF_MHR"/>
    <property type="match status" value="1"/>
</dbReference>
<sequence length="748" mass="84573">MYTTSDHVGNERHTITVSASPHRPDKLRRTRSGCMICRRRKVKCDERTGGCANCERLRLDCPGYQEKEGFAVVRRMSSLEDTMLGVTANQAPAEIGSTDESRVPVPNPVAITPAVLESLSWLQSDRLPELKYVRDLVENYFAVFHPLRCFGFLHKPSFLQSLDDGSATERDDALLHIVCSLGAKYVGSARERLLPTKWILTTGNKWAERALAKILHSLSQISVENLMAAVLLQDHQIRLGKYSTAFMLTGFTARMAQALQINLEFSSDILSHDGTDAIDATTKESRRRLMWACYITDASVGSGVDQLTLLHEEDIKIQLPCDERLFMLQTACVTELLEPGEVLSFIPERLLPPKPTDNMGLTAFYIRLVAIRKKILRQFLSEYRYVKQLHSAMPPWLPESEFTALKNECTDWHSSLPQNLQLNPSTLYIRAETGELGALCFLHATYSATLIDLYRIFVPRLYKLRSTFDFPYQQQDYLAQRKMELYDHAKSIANIIVEAIHRQGPSALADFWWPSITYESCRHMVYYVTQVQPSRRDLMSETTTFLKSNINALKAMQSLCAMADPLSIAAEKMLSKLNIAGDTHNLGPEDPMESDEAVAYSSTAPGTPAQSAPDYVLHPLSIYRMARKSIPEKHAPEKTVSPTATTHTPNSSISLQARHHVSPNGTHRAVDGQNVTSHHPLPDIRENPLRHETWIDEELQLLYPSEMTSFWEPAATFADGSYNAELPTWITDFHQDQSWLDYWPGTRD</sequence>
<evidence type="ECO:0000256" key="7">
    <source>
        <dbReference type="SAM" id="MobiDB-lite"/>
    </source>
</evidence>
<dbReference type="GO" id="GO:0003677">
    <property type="term" value="F:DNA binding"/>
    <property type="evidence" value="ECO:0007669"/>
    <property type="project" value="UniProtKB-KW"/>
</dbReference>
<evidence type="ECO:0000256" key="4">
    <source>
        <dbReference type="ARBA" id="ARBA00023125"/>
    </source>
</evidence>
<evidence type="ECO:0000259" key="8">
    <source>
        <dbReference type="PROSITE" id="PS50048"/>
    </source>
</evidence>
<accession>A0A0D2J460</accession>
<evidence type="ECO:0000313" key="10">
    <source>
        <dbReference type="Proteomes" id="UP000053617"/>
    </source>
</evidence>
<dbReference type="GO" id="GO:0000981">
    <property type="term" value="F:DNA-binding transcription factor activity, RNA polymerase II-specific"/>
    <property type="evidence" value="ECO:0007669"/>
    <property type="project" value="InterPro"/>
</dbReference>
<dbReference type="GO" id="GO:0008270">
    <property type="term" value="F:zinc ion binding"/>
    <property type="evidence" value="ECO:0007669"/>
    <property type="project" value="InterPro"/>
</dbReference>
<evidence type="ECO:0000256" key="6">
    <source>
        <dbReference type="ARBA" id="ARBA00023242"/>
    </source>
</evidence>
<evidence type="ECO:0000256" key="1">
    <source>
        <dbReference type="ARBA" id="ARBA00004123"/>
    </source>
</evidence>
<dbReference type="STRING" id="1442369.A0A0D2J460"/>